<evidence type="ECO:0000256" key="1">
    <source>
        <dbReference type="ARBA" id="ARBA00004123"/>
    </source>
</evidence>
<dbReference type="Pfam" id="PF03514">
    <property type="entry name" value="GRAS"/>
    <property type="match status" value="1"/>
</dbReference>
<evidence type="ECO:0000256" key="5">
    <source>
        <dbReference type="PROSITE-ProRule" id="PRU01191"/>
    </source>
</evidence>
<comment type="caution">
    <text evidence="5">Lacks conserved residue(s) required for the propagation of feature annotation.</text>
</comment>
<comment type="subcellular location">
    <subcellularLocation>
        <location evidence="1">Nucleus</location>
    </subcellularLocation>
</comment>
<dbReference type="Proteomes" id="UP001174677">
    <property type="component" value="Chromosome 16"/>
</dbReference>
<evidence type="ECO:0000256" key="3">
    <source>
        <dbReference type="ARBA" id="ARBA00023163"/>
    </source>
</evidence>
<protein>
    <submittedName>
        <fullName evidence="6">Uncharacterized protein</fullName>
    </submittedName>
</protein>
<keyword evidence="7" id="KW-1185">Reference proteome</keyword>
<sequence length="600" mass="67782">MNPVVQYPSADAVLKYINHALMEEELEEQSCCILQHSALQAAEKSLHDVLAPKFLPSTNIHCAPPYQNQYLDNQVSTCCTTANNKVARNSSLMIRDVHEHESSSTVATLPLGFESNSSPSFPPAGSISGTKELQSIRGWRVETGEFSHLHGKEMILDFANNRVTPVVAAKTTKGKRDIDHEYDFFNLNEDFQNAPTSLILHQKGQSRGSNGEMTPVKTRKLVDLSTLLIHCAKAVSGDDHKTATELLMQIRRHSTPCGDGCQRLAHCFANALEGRIVGTGSEAFAALATIKVPPTCVLDAWKLLFSASPFLYISNFFVFHTIMEVAEKADRLHIIHLGVVYGFPWSSLIHHLSTRPGGPPVLRVTRMEIPEPVFDSAPKLEETGSYLASFCERLNVPFEYTAVSRKWESIRFEDFKIDRDEVTIVTGLYRSSNLLDETLADVDINCQRDAVLNLIRRMNPSVFIHGIVNGGYNAPFFTTRFREALFYFSSLFDMLESNISHNVPERMVLEQEIYGKRILNVIACEGSERLERPETYKQWQLRNMRAGLRQLPLNQGIMQNMKEQVKLHYHKDFLMDEDVDWIVQGWKGRILFGLSCWKSA</sequence>
<keyword evidence="3" id="KW-0804">Transcription</keyword>
<name>A0ABQ9KTP2_HEVBR</name>
<keyword evidence="2" id="KW-0805">Transcription regulation</keyword>
<keyword evidence="4" id="KW-0539">Nucleus</keyword>
<feature type="region of interest" description="Leucine repeat II (LRII)" evidence="5">
    <location>
        <begin position="382"/>
        <end position="414"/>
    </location>
</feature>
<evidence type="ECO:0000313" key="6">
    <source>
        <dbReference type="EMBL" id="KAJ9146673.1"/>
    </source>
</evidence>
<evidence type="ECO:0000256" key="4">
    <source>
        <dbReference type="ARBA" id="ARBA00023242"/>
    </source>
</evidence>
<reference evidence="6" key="1">
    <citation type="journal article" date="2023" name="Plant Biotechnol. J.">
        <title>Chromosome-level wild Hevea brasiliensis genome provides new tools for genomic-assisted breeding and valuable loci to elevate rubber yield.</title>
        <authorList>
            <person name="Cheng H."/>
            <person name="Song X."/>
            <person name="Hu Y."/>
            <person name="Wu T."/>
            <person name="Yang Q."/>
            <person name="An Z."/>
            <person name="Feng S."/>
            <person name="Deng Z."/>
            <person name="Wu W."/>
            <person name="Zeng X."/>
            <person name="Tu M."/>
            <person name="Wang X."/>
            <person name="Huang H."/>
        </authorList>
    </citation>
    <scope>NUCLEOTIDE SEQUENCE</scope>
    <source>
        <strain evidence="6">MT/VB/25A 57/8</strain>
    </source>
</reference>
<dbReference type="InterPro" id="IPR005202">
    <property type="entry name" value="TF_GRAS"/>
</dbReference>
<dbReference type="PANTHER" id="PTHR31636">
    <property type="entry name" value="OSJNBA0084A10.13 PROTEIN-RELATED"/>
    <property type="match status" value="1"/>
</dbReference>
<dbReference type="EMBL" id="JARPOI010000016">
    <property type="protein sequence ID" value="KAJ9146673.1"/>
    <property type="molecule type" value="Genomic_DNA"/>
</dbReference>
<evidence type="ECO:0000256" key="2">
    <source>
        <dbReference type="ARBA" id="ARBA00023015"/>
    </source>
</evidence>
<proteinExistence type="inferred from homology"/>
<gene>
    <name evidence="6" type="ORF">P3X46_028909</name>
</gene>
<organism evidence="6 7">
    <name type="scientific">Hevea brasiliensis</name>
    <name type="common">Para rubber tree</name>
    <name type="synonym">Siphonia brasiliensis</name>
    <dbReference type="NCBI Taxonomy" id="3981"/>
    <lineage>
        <taxon>Eukaryota</taxon>
        <taxon>Viridiplantae</taxon>
        <taxon>Streptophyta</taxon>
        <taxon>Embryophyta</taxon>
        <taxon>Tracheophyta</taxon>
        <taxon>Spermatophyta</taxon>
        <taxon>Magnoliopsida</taxon>
        <taxon>eudicotyledons</taxon>
        <taxon>Gunneridae</taxon>
        <taxon>Pentapetalae</taxon>
        <taxon>rosids</taxon>
        <taxon>fabids</taxon>
        <taxon>Malpighiales</taxon>
        <taxon>Euphorbiaceae</taxon>
        <taxon>Crotonoideae</taxon>
        <taxon>Micrandreae</taxon>
        <taxon>Hevea</taxon>
    </lineage>
</organism>
<feature type="region of interest" description="VHIID" evidence="5">
    <location>
        <begin position="301"/>
        <end position="366"/>
    </location>
</feature>
<feature type="region of interest" description="Leucine repeat I (LRI)" evidence="5">
    <location>
        <begin position="222"/>
        <end position="282"/>
    </location>
</feature>
<accession>A0ABQ9KTP2</accession>
<feature type="region of interest" description="SAW" evidence="5">
    <location>
        <begin position="523"/>
        <end position="598"/>
    </location>
</feature>
<dbReference type="PROSITE" id="PS50985">
    <property type="entry name" value="GRAS"/>
    <property type="match status" value="1"/>
</dbReference>
<evidence type="ECO:0000313" key="7">
    <source>
        <dbReference type="Proteomes" id="UP001174677"/>
    </source>
</evidence>
<comment type="similarity">
    <text evidence="5">Belongs to the GRAS family.</text>
</comment>
<comment type="caution">
    <text evidence="6">The sequence shown here is derived from an EMBL/GenBank/DDBJ whole genome shotgun (WGS) entry which is preliminary data.</text>
</comment>